<dbReference type="InterPro" id="IPR003737">
    <property type="entry name" value="GlcNAc_PI_deacetylase-related"/>
</dbReference>
<evidence type="ECO:0000256" key="1">
    <source>
        <dbReference type="ARBA" id="ARBA00022833"/>
    </source>
</evidence>
<dbReference type="GO" id="GO:0016137">
    <property type="term" value="P:glycoside metabolic process"/>
    <property type="evidence" value="ECO:0007669"/>
    <property type="project" value="UniProtKB-ARBA"/>
</dbReference>
<comment type="caution">
    <text evidence="2">The sequence shown here is derived from an EMBL/GenBank/DDBJ whole genome shotgun (WGS) entry which is preliminary data.</text>
</comment>
<name>A0A542XCB4_9MICO</name>
<dbReference type="SUPFAM" id="SSF102588">
    <property type="entry name" value="LmbE-like"/>
    <property type="match status" value="1"/>
</dbReference>
<dbReference type="InterPro" id="IPR029063">
    <property type="entry name" value="SAM-dependent_MTases_sf"/>
</dbReference>
<dbReference type="GO" id="GO:0008757">
    <property type="term" value="F:S-adenosylmethionine-dependent methyltransferase activity"/>
    <property type="evidence" value="ECO:0007669"/>
    <property type="project" value="InterPro"/>
</dbReference>
<dbReference type="InterPro" id="IPR008715">
    <property type="entry name" value="SAM-MeTfrase_NodS-like"/>
</dbReference>
<accession>A0A542XCB4</accession>
<evidence type="ECO:0000313" key="2">
    <source>
        <dbReference type="EMBL" id="TQL33478.1"/>
    </source>
</evidence>
<dbReference type="SUPFAM" id="SSF53335">
    <property type="entry name" value="S-adenosyl-L-methionine-dependent methyltransferases"/>
    <property type="match status" value="1"/>
</dbReference>
<keyword evidence="3" id="KW-1185">Reference proteome</keyword>
<dbReference type="Pfam" id="PF02585">
    <property type="entry name" value="PIG-L"/>
    <property type="match status" value="1"/>
</dbReference>
<dbReference type="RefSeq" id="WP_142005482.1">
    <property type="nucleotide sequence ID" value="NZ_CAJTBP010000001.1"/>
</dbReference>
<organism evidence="2 3">
    <name type="scientific">Barrientosiimonas humi</name>
    <dbReference type="NCBI Taxonomy" id="999931"/>
    <lineage>
        <taxon>Bacteria</taxon>
        <taxon>Bacillati</taxon>
        <taxon>Actinomycetota</taxon>
        <taxon>Actinomycetes</taxon>
        <taxon>Micrococcales</taxon>
        <taxon>Dermacoccaceae</taxon>
        <taxon>Barrientosiimonas</taxon>
    </lineage>
</organism>
<protein>
    <submittedName>
        <fullName evidence="2">LmbE family N-acetylglucosaminyl deacetylase</fullName>
    </submittedName>
</protein>
<reference evidence="2 3" key="1">
    <citation type="submission" date="2019-06" db="EMBL/GenBank/DDBJ databases">
        <title>Sequencing the genomes of 1000 actinobacteria strains.</title>
        <authorList>
            <person name="Klenk H.-P."/>
        </authorList>
    </citation>
    <scope>NUCLEOTIDE SEQUENCE [LARGE SCALE GENOMIC DNA]</scope>
    <source>
        <strain evidence="2 3">DSM 24617</strain>
    </source>
</reference>
<dbReference type="PANTHER" id="PTHR12993">
    <property type="entry name" value="N-ACETYLGLUCOSAMINYL-PHOSPHATIDYLINOSITOL DE-N-ACETYLASE-RELATED"/>
    <property type="match status" value="1"/>
</dbReference>
<dbReference type="EMBL" id="VFOK01000001">
    <property type="protein sequence ID" value="TQL33478.1"/>
    <property type="molecule type" value="Genomic_DNA"/>
</dbReference>
<keyword evidence="1" id="KW-0862">Zinc</keyword>
<dbReference type="Proteomes" id="UP000318336">
    <property type="component" value="Unassembled WGS sequence"/>
</dbReference>
<dbReference type="Gene3D" id="3.40.50.10320">
    <property type="entry name" value="LmbE-like"/>
    <property type="match status" value="1"/>
</dbReference>
<dbReference type="OrthoDB" id="116799at2"/>
<evidence type="ECO:0000313" key="3">
    <source>
        <dbReference type="Proteomes" id="UP000318336"/>
    </source>
</evidence>
<dbReference type="PANTHER" id="PTHR12993:SF29">
    <property type="entry name" value="BLR3841 PROTEIN"/>
    <property type="match status" value="1"/>
</dbReference>
<dbReference type="GO" id="GO:0016811">
    <property type="term" value="F:hydrolase activity, acting on carbon-nitrogen (but not peptide) bonds, in linear amides"/>
    <property type="evidence" value="ECO:0007669"/>
    <property type="project" value="TreeGrafter"/>
</dbReference>
<gene>
    <name evidence="2" type="ORF">FB554_1624</name>
</gene>
<proteinExistence type="predicted"/>
<dbReference type="Gene3D" id="3.40.50.150">
    <property type="entry name" value="Vaccinia Virus protein VP39"/>
    <property type="match status" value="1"/>
</dbReference>
<dbReference type="InterPro" id="IPR024078">
    <property type="entry name" value="LmbE-like_dom_sf"/>
</dbReference>
<sequence>MSFHHAMRGTPEADWLTALEDRPPPAFELQPGTRLLVVVAAHPDDETLGAGGLIAHAHGRGIPVEVLVLSDGEASHPDSPTRTPEELAEIRRREVAHAVHALAPDVRPRQPGLPDGRLAEHVDSATSLLREIVGDVGVGAVLAAPWEGDRHPDHEAAAQAAERVARETGALLLEYPVWAWHWGRPQDLPWDRLVALPLTEADHAAKRTALARHRSQVEPLSDEPGDELLLSADMLGHFDRGTEVFVDPAGDATRPVLERLHRRSADPWAVGASAYEHDKRAATLDALPAGRTFEHVLDAGCSIGALTAELAARAHRVTALDLSETAVAAAQRRLAGLAHVDVRTARLPQDWPDGRFDLVVVSEIAYFLSPEELDGLADQARAALAPGGLVLVCSWRHEVDGWPWPDGQAAHAHLVAALGLEPTLERAERDYRLTVLEER</sequence>
<dbReference type="AlphaFoldDB" id="A0A542XCB4"/>
<dbReference type="GO" id="GO:0009312">
    <property type="term" value="P:oligosaccharide biosynthetic process"/>
    <property type="evidence" value="ECO:0007669"/>
    <property type="project" value="InterPro"/>
</dbReference>
<dbReference type="CDD" id="cd02440">
    <property type="entry name" value="AdoMet_MTases"/>
    <property type="match status" value="1"/>
</dbReference>
<dbReference type="Pfam" id="PF05401">
    <property type="entry name" value="NodS"/>
    <property type="match status" value="1"/>
</dbReference>